<dbReference type="PANTHER" id="PTHR34686:SF5">
    <property type="entry name" value="OS05G0451300 PROTEIN"/>
    <property type="match status" value="1"/>
</dbReference>
<sequence length="167" mass="19006">MESCNRRPIGSGIHLEIEGEEKIEEETTYYFDGITPKRHAKPQRSEYSSKDVDALPNTLDDFIPEFSLFQSLEKVDPQKQLVNKGSKAEEELEEMNDYTNYNSFDEQHLHHKTDNTSDESCNSGSTSVTNYDESSKRDPAIDDTMFPIPESVNPLLTGFLFCTDVVP</sequence>
<reference evidence="3" key="1">
    <citation type="submission" date="2013-01" db="EMBL/GenBank/DDBJ databases">
        <title>Draft Genome Sequence of a Mulberry Tree, Morus notabilis C.K. Schneid.</title>
        <authorList>
            <person name="He N."/>
            <person name="Zhao S."/>
        </authorList>
    </citation>
    <scope>NUCLEOTIDE SEQUENCE</scope>
</reference>
<evidence type="ECO:0000313" key="2">
    <source>
        <dbReference type="EMBL" id="EXC01501.1"/>
    </source>
</evidence>
<accession>W9SDX3</accession>
<dbReference type="AlphaFoldDB" id="W9SDX3"/>
<dbReference type="OrthoDB" id="1918800at2759"/>
<feature type="compositionally biased region" description="Basic and acidic residues" evidence="1">
    <location>
        <begin position="43"/>
        <end position="53"/>
    </location>
</feature>
<evidence type="ECO:0000256" key="1">
    <source>
        <dbReference type="SAM" id="MobiDB-lite"/>
    </source>
</evidence>
<dbReference type="Proteomes" id="UP000030645">
    <property type="component" value="Unassembled WGS sequence"/>
</dbReference>
<keyword evidence="3" id="KW-1185">Reference proteome</keyword>
<proteinExistence type="predicted"/>
<gene>
    <name evidence="2" type="ORF">L484_022079</name>
</gene>
<dbReference type="PANTHER" id="PTHR34686">
    <property type="entry name" value="MATERNAL EFFECT EMBRYO ARREST PROTEIN"/>
    <property type="match status" value="1"/>
</dbReference>
<feature type="compositionally biased region" description="Basic and acidic residues" evidence="1">
    <location>
        <begin position="105"/>
        <end position="115"/>
    </location>
</feature>
<name>W9SDX3_9ROSA</name>
<feature type="compositionally biased region" description="Polar residues" evidence="1">
    <location>
        <begin position="118"/>
        <end position="132"/>
    </location>
</feature>
<organism evidence="2 3">
    <name type="scientific">Morus notabilis</name>
    <dbReference type="NCBI Taxonomy" id="981085"/>
    <lineage>
        <taxon>Eukaryota</taxon>
        <taxon>Viridiplantae</taxon>
        <taxon>Streptophyta</taxon>
        <taxon>Embryophyta</taxon>
        <taxon>Tracheophyta</taxon>
        <taxon>Spermatophyta</taxon>
        <taxon>Magnoliopsida</taxon>
        <taxon>eudicotyledons</taxon>
        <taxon>Gunneridae</taxon>
        <taxon>Pentapetalae</taxon>
        <taxon>rosids</taxon>
        <taxon>fabids</taxon>
        <taxon>Rosales</taxon>
        <taxon>Moraceae</taxon>
        <taxon>Moreae</taxon>
        <taxon>Morus</taxon>
    </lineage>
</organism>
<dbReference type="EMBL" id="KE345330">
    <property type="protein sequence ID" value="EXC01501.1"/>
    <property type="molecule type" value="Genomic_DNA"/>
</dbReference>
<evidence type="ECO:0000313" key="3">
    <source>
        <dbReference type="Proteomes" id="UP000030645"/>
    </source>
</evidence>
<dbReference type="STRING" id="981085.W9SDX3"/>
<dbReference type="KEGG" id="mnt:21404907"/>
<feature type="region of interest" description="Disordered" evidence="1">
    <location>
        <begin position="80"/>
        <end position="140"/>
    </location>
</feature>
<protein>
    <submittedName>
        <fullName evidence="2">Uncharacterized protein</fullName>
    </submittedName>
</protein>
<feature type="region of interest" description="Disordered" evidence="1">
    <location>
        <begin position="34"/>
        <end position="54"/>
    </location>
</feature>